<proteinExistence type="predicted"/>
<name>A0A656HAR4_THINJ</name>
<reference evidence="2" key="1">
    <citation type="journal article" date="2011" name="Stand. Genomic Sci.">
        <title>Genome sequence of the filamentous, gliding Thiothrix nivea neotype strain (JP2(T)).</title>
        <authorList>
            <person name="Lapidus A."/>
            <person name="Nolan M."/>
            <person name="Lucas S."/>
            <person name="Glavina Del Rio T."/>
            <person name="Tice H."/>
            <person name="Cheng J.F."/>
            <person name="Tapia R."/>
            <person name="Han C."/>
            <person name="Goodwin L."/>
            <person name="Pitluck S."/>
            <person name="Liolios K."/>
            <person name="Pagani I."/>
            <person name="Ivanova N."/>
            <person name="Huntemann M."/>
            <person name="Mavromatis K."/>
            <person name="Mikhailova N."/>
            <person name="Pati A."/>
            <person name="Chen A."/>
            <person name="Palaniappan K."/>
            <person name="Land M."/>
            <person name="Brambilla E.M."/>
            <person name="Rohde M."/>
            <person name="Abt B."/>
            <person name="Verbarg S."/>
            <person name="Goker M."/>
            <person name="Bristow J."/>
            <person name="Eisen J.A."/>
            <person name="Markowitz V."/>
            <person name="Hugenholtz P."/>
            <person name="Kyrpides N.C."/>
            <person name="Klenk H.P."/>
            <person name="Woyke T."/>
        </authorList>
    </citation>
    <scope>NUCLEOTIDE SEQUENCE [LARGE SCALE GENOMIC DNA]</scope>
    <source>
        <strain evidence="2">ATCC 35100 / DSM 5205 / JP2</strain>
    </source>
</reference>
<evidence type="ECO:0000313" key="2">
    <source>
        <dbReference type="Proteomes" id="UP000005317"/>
    </source>
</evidence>
<evidence type="ECO:0008006" key="3">
    <source>
        <dbReference type="Google" id="ProtNLM"/>
    </source>
</evidence>
<dbReference type="OrthoDB" id="9812088at2"/>
<dbReference type="Proteomes" id="UP000005317">
    <property type="component" value="Unassembled WGS sequence"/>
</dbReference>
<accession>A0A656HAR4</accession>
<dbReference type="EMBL" id="JH651384">
    <property type="protein sequence ID" value="EIJ33323.1"/>
    <property type="molecule type" value="Genomic_DNA"/>
</dbReference>
<dbReference type="AlphaFoldDB" id="A0A656HAR4"/>
<dbReference type="RefSeq" id="WP_002707277.1">
    <property type="nucleotide sequence ID" value="NZ_JH651384.1"/>
</dbReference>
<gene>
    <name evidence="1" type="ORF">Thini_0686</name>
</gene>
<keyword evidence="2" id="KW-1185">Reference proteome</keyword>
<organism evidence="1 2">
    <name type="scientific">Thiothrix nivea (strain ATCC 35100 / DSM 5205 / JP2)</name>
    <dbReference type="NCBI Taxonomy" id="870187"/>
    <lineage>
        <taxon>Bacteria</taxon>
        <taxon>Pseudomonadati</taxon>
        <taxon>Pseudomonadota</taxon>
        <taxon>Gammaproteobacteria</taxon>
        <taxon>Thiotrichales</taxon>
        <taxon>Thiotrichaceae</taxon>
        <taxon>Thiothrix</taxon>
    </lineage>
</organism>
<protein>
    <recommendedName>
        <fullName evidence="3">DUF1320 domain-containing protein</fullName>
    </recommendedName>
</protein>
<dbReference type="InterPro" id="IPR009752">
    <property type="entry name" value="Phage_Mu_GpJ"/>
</dbReference>
<sequence length="137" mass="14948">MSYCTTMDIISSIGENVLAEMLDVPASTLADNASVTDAIKDAGLRIDSYLVGRYPLPLPVAAESLRVVAVDIAVYYLFRLRRPGDLKDYLARYQEQIAWLEKVRINELDVPEMAASAAADDGVHVIAPPSCIGWGAY</sequence>
<evidence type="ECO:0000313" key="1">
    <source>
        <dbReference type="EMBL" id="EIJ33323.1"/>
    </source>
</evidence>
<dbReference type="Pfam" id="PF07030">
    <property type="entry name" value="Phage_Mu_Gp36"/>
    <property type="match status" value="1"/>
</dbReference>